<reference evidence="1" key="1">
    <citation type="journal article" date="2015" name="Nature">
        <title>Complex archaea that bridge the gap between prokaryotes and eukaryotes.</title>
        <authorList>
            <person name="Spang A."/>
            <person name="Saw J.H."/>
            <person name="Jorgensen S.L."/>
            <person name="Zaremba-Niedzwiedzka K."/>
            <person name="Martijn J."/>
            <person name="Lind A.E."/>
            <person name="van Eijk R."/>
            <person name="Schleper C."/>
            <person name="Guy L."/>
            <person name="Ettema T.J."/>
        </authorList>
    </citation>
    <scope>NUCLEOTIDE SEQUENCE</scope>
</reference>
<dbReference type="EMBL" id="LAZR01035486">
    <property type="protein sequence ID" value="KKL27380.1"/>
    <property type="molecule type" value="Genomic_DNA"/>
</dbReference>
<comment type="caution">
    <text evidence="1">The sequence shown here is derived from an EMBL/GenBank/DDBJ whole genome shotgun (WGS) entry which is preliminary data.</text>
</comment>
<gene>
    <name evidence="1" type="ORF">LCGC14_2385750</name>
</gene>
<evidence type="ECO:0000313" key="1">
    <source>
        <dbReference type="EMBL" id="KKL27380.1"/>
    </source>
</evidence>
<protein>
    <submittedName>
        <fullName evidence="1">Uncharacterized protein</fullName>
    </submittedName>
</protein>
<dbReference type="AlphaFoldDB" id="A0A0F9BZM5"/>
<accession>A0A0F9BZM5</accession>
<organism evidence="1">
    <name type="scientific">marine sediment metagenome</name>
    <dbReference type="NCBI Taxonomy" id="412755"/>
    <lineage>
        <taxon>unclassified sequences</taxon>
        <taxon>metagenomes</taxon>
        <taxon>ecological metagenomes</taxon>
    </lineage>
</organism>
<sequence>MELDPEFAPLGLIGTAPAKLRIVLKDGRTLDGRCDLTQAPTEIVGRHKLVLKAKSSEELMYFTMDDE</sequence>
<proteinExistence type="predicted"/>
<name>A0A0F9BZM5_9ZZZZ</name>